<keyword evidence="2" id="KW-0812">Transmembrane</keyword>
<evidence type="ECO:0000259" key="3">
    <source>
        <dbReference type="Pfam" id="PF10099"/>
    </source>
</evidence>
<reference evidence="4 5" key="1">
    <citation type="submission" date="2020-04" db="EMBL/GenBank/DDBJ databases">
        <title>Genome sequencing of novel species.</title>
        <authorList>
            <person name="Heo J."/>
            <person name="Kim S.-J."/>
            <person name="Kim J.-S."/>
            <person name="Hong S.-B."/>
            <person name="Kwon S.-W."/>
        </authorList>
    </citation>
    <scope>NUCLEOTIDE SEQUENCE [LARGE SCALE GENOMIC DNA]</scope>
    <source>
        <strain evidence="4 5">CJU-R4</strain>
    </source>
</reference>
<evidence type="ECO:0000313" key="5">
    <source>
        <dbReference type="Proteomes" id="UP000501128"/>
    </source>
</evidence>
<keyword evidence="2" id="KW-0472">Membrane</keyword>
<proteinExistence type="predicted"/>
<dbReference type="EMBL" id="CP051677">
    <property type="protein sequence ID" value="QJD78910.1"/>
    <property type="molecule type" value="Genomic_DNA"/>
</dbReference>
<dbReference type="InterPro" id="IPR018764">
    <property type="entry name" value="RskA_C"/>
</dbReference>
<dbReference type="PANTHER" id="PTHR37461">
    <property type="entry name" value="ANTI-SIGMA-K FACTOR RSKA"/>
    <property type="match status" value="1"/>
</dbReference>
<dbReference type="AlphaFoldDB" id="A0A7L5DTM2"/>
<gene>
    <name evidence="4" type="ORF">HH216_11100</name>
</gene>
<feature type="coiled-coil region" evidence="1">
    <location>
        <begin position="128"/>
        <end position="162"/>
    </location>
</feature>
<evidence type="ECO:0000313" key="4">
    <source>
        <dbReference type="EMBL" id="QJD78910.1"/>
    </source>
</evidence>
<feature type="transmembrane region" description="Helical" evidence="2">
    <location>
        <begin position="107"/>
        <end position="125"/>
    </location>
</feature>
<keyword evidence="5" id="KW-1185">Reference proteome</keyword>
<dbReference type="KEGG" id="srho:HH216_11100"/>
<protein>
    <submittedName>
        <fullName evidence="4">Anti-sigma factor</fullName>
    </submittedName>
</protein>
<dbReference type="PANTHER" id="PTHR37461:SF1">
    <property type="entry name" value="ANTI-SIGMA-K FACTOR RSKA"/>
    <property type="match status" value="1"/>
</dbReference>
<dbReference type="GO" id="GO:0016989">
    <property type="term" value="F:sigma factor antagonist activity"/>
    <property type="evidence" value="ECO:0007669"/>
    <property type="project" value="TreeGrafter"/>
</dbReference>
<name>A0A7L5DTM2_9BACT</name>
<dbReference type="Proteomes" id="UP000501128">
    <property type="component" value="Chromosome"/>
</dbReference>
<dbReference type="Pfam" id="PF10099">
    <property type="entry name" value="RskA_C"/>
    <property type="match status" value="1"/>
</dbReference>
<dbReference type="GO" id="GO:0006417">
    <property type="term" value="P:regulation of translation"/>
    <property type="evidence" value="ECO:0007669"/>
    <property type="project" value="TreeGrafter"/>
</dbReference>
<accession>A0A7L5DTM2</accession>
<keyword evidence="1" id="KW-0175">Coiled coil</keyword>
<evidence type="ECO:0000256" key="1">
    <source>
        <dbReference type="SAM" id="Coils"/>
    </source>
</evidence>
<organism evidence="4 5">
    <name type="scientific">Spirosoma rhododendri</name>
    <dbReference type="NCBI Taxonomy" id="2728024"/>
    <lineage>
        <taxon>Bacteria</taxon>
        <taxon>Pseudomonadati</taxon>
        <taxon>Bacteroidota</taxon>
        <taxon>Cytophagia</taxon>
        <taxon>Cytophagales</taxon>
        <taxon>Cytophagaceae</taxon>
        <taxon>Spirosoma</taxon>
    </lineage>
</organism>
<evidence type="ECO:0000256" key="2">
    <source>
        <dbReference type="SAM" id="Phobius"/>
    </source>
</evidence>
<dbReference type="RefSeq" id="WP_169550877.1">
    <property type="nucleotide sequence ID" value="NZ_CP051677.1"/>
</dbReference>
<feature type="domain" description="Anti-sigma K factor RskA C-terminal" evidence="3">
    <location>
        <begin position="109"/>
        <end position="267"/>
    </location>
</feature>
<keyword evidence="2" id="KW-1133">Transmembrane helix</keyword>
<dbReference type="GO" id="GO:0005886">
    <property type="term" value="C:plasma membrane"/>
    <property type="evidence" value="ECO:0007669"/>
    <property type="project" value="InterPro"/>
</dbReference>
<dbReference type="InterPro" id="IPR051474">
    <property type="entry name" value="Anti-sigma-K/W_factor"/>
</dbReference>
<sequence length="277" mass="30517">MNVEEYIASGILDSYAVGAVSDQELREVNCLASIYPEIRHELDELMLSVENYALLHSIEPPTGLRDRIASQLTFEEADDNNTIVRPLPLDREAPVAATQPYTYKTTWMVAAAAALLVLFFSYFLITQLQSNQKAMASLREANESMQNELKQTRTSQQQTEQTLAMLRQPGTRTLELRGNDKSPKGDILVFWNPGTKQVAVEVKSLPALPADKQYQLWSLVNGKPIDAGVFDGNLDGTALQKLNRAIAEADAFAVTVEKRGGSPTPSMETLLAMSPTA</sequence>